<feature type="region of interest" description="Disordered" evidence="1">
    <location>
        <begin position="48"/>
        <end position="79"/>
    </location>
</feature>
<accession>A0A5D3CGJ6</accession>
<feature type="domain" description="Retrotransposon gag" evidence="2">
    <location>
        <begin position="242"/>
        <end position="298"/>
    </location>
</feature>
<proteinExistence type="predicted"/>
<evidence type="ECO:0000259" key="2">
    <source>
        <dbReference type="Pfam" id="PF03732"/>
    </source>
</evidence>
<dbReference type="EMBL" id="SSTD01011126">
    <property type="protein sequence ID" value="TYK10372.1"/>
    <property type="molecule type" value="Genomic_DNA"/>
</dbReference>
<evidence type="ECO:0000313" key="3">
    <source>
        <dbReference type="EMBL" id="TYK10372.1"/>
    </source>
</evidence>
<dbReference type="Pfam" id="PF03732">
    <property type="entry name" value="Retrotrans_gag"/>
    <property type="match status" value="1"/>
</dbReference>
<dbReference type="AlphaFoldDB" id="A0A5D3CGJ6"/>
<gene>
    <name evidence="3" type="ORF">E5676_scaffold459G00140</name>
</gene>
<protein>
    <submittedName>
        <fullName evidence="3">Transposon Tf2-1 polyprotein isoform X1</fullName>
    </submittedName>
</protein>
<sequence>MKPMRGRQVAKKIMAMKPIPSRHVLKGKKARRMGTRKGTHSQLVVGIKKGTGGTERGTNVLKQKAGQPPPERGECSTRKGSGSVLTFWYQSIIPGQNVSMTKAVEERLETVELEMKRLPVIEENIALLAKSIAEMNSQIDKQAQQQQVILKYIEGIVKEDSPGRKVEEGSTSKVTMAEASSLAIVEEPKLETKTEEERSVDRSKFKKVEMPVFDGTEPDSWLFRADRYFKIHNLTDSEKLTVAVISFDGPALDWYRSQEEREAFAGWDDLKQKMLVRFRATREGTLVGRFLTIKQETTELGLCSS</sequence>
<dbReference type="PANTHER" id="PTHR33223:SF6">
    <property type="entry name" value="CCHC-TYPE DOMAIN-CONTAINING PROTEIN"/>
    <property type="match status" value="1"/>
</dbReference>
<name>A0A5D3CGJ6_CUCMM</name>
<dbReference type="PANTHER" id="PTHR33223">
    <property type="entry name" value="CCHC-TYPE DOMAIN-CONTAINING PROTEIN"/>
    <property type="match status" value="1"/>
</dbReference>
<evidence type="ECO:0000313" key="4">
    <source>
        <dbReference type="Proteomes" id="UP000321947"/>
    </source>
</evidence>
<evidence type="ECO:0000256" key="1">
    <source>
        <dbReference type="SAM" id="MobiDB-lite"/>
    </source>
</evidence>
<dbReference type="Proteomes" id="UP000321947">
    <property type="component" value="Unassembled WGS sequence"/>
</dbReference>
<organism evidence="3 4">
    <name type="scientific">Cucumis melo var. makuwa</name>
    <name type="common">Oriental melon</name>
    <dbReference type="NCBI Taxonomy" id="1194695"/>
    <lineage>
        <taxon>Eukaryota</taxon>
        <taxon>Viridiplantae</taxon>
        <taxon>Streptophyta</taxon>
        <taxon>Embryophyta</taxon>
        <taxon>Tracheophyta</taxon>
        <taxon>Spermatophyta</taxon>
        <taxon>Magnoliopsida</taxon>
        <taxon>eudicotyledons</taxon>
        <taxon>Gunneridae</taxon>
        <taxon>Pentapetalae</taxon>
        <taxon>rosids</taxon>
        <taxon>fabids</taxon>
        <taxon>Cucurbitales</taxon>
        <taxon>Cucurbitaceae</taxon>
        <taxon>Benincaseae</taxon>
        <taxon>Cucumis</taxon>
    </lineage>
</organism>
<dbReference type="InterPro" id="IPR005162">
    <property type="entry name" value="Retrotrans_gag_dom"/>
</dbReference>
<comment type="caution">
    <text evidence="3">The sequence shown here is derived from an EMBL/GenBank/DDBJ whole genome shotgun (WGS) entry which is preliminary data.</text>
</comment>
<reference evidence="3 4" key="1">
    <citation type="submission" date="2019-08" db="EMBL/GenBank/DDBJ databases">
        <title>Draft genome sequences of two oriental melons (Cucumis melo L. var makuwa).</title>
        <authorList>
            <person name="Kwon S.-Y."/>
        </authorList>
    </citation>
    <scope>NUCLEOTIDE SEQUENCE [LARGE SCALE GENOMIC DNA]</scope>
    <source>
        <strain evidence="4">cv. Chang Bougi</strain>
        <tissue evidence="3">Leaf</tissue>
    </source>
</reference>